<evidence type="ECO:0000259" key="6">
    <source>
        <dbReference type="Pfam" id="PF16077"/>
    </source>
</evidence>
<dbReference type="PANTHER" id="PTHR23199:SF16">
    <property type="entry name" value="PROTEIN SPAETZLE 5"/>
    <property type="match status" value="1"/>
</dbReference>
<evidence type="ECO:0000256" key="3">
    <source>
        <dbReference type="ARBA" id="ARBA00023180"/>
    </source>
</evidence>
<dbReference type="InParanoid" id="A0A6J0BNQ0"/>
<keyword evidence="2" id="KW-1015">Disulfide bond</keyword>
<protein>
    <submittedName>
        <fullName evidence="9">Protein spaetzle 5 isoform X1</fullName>
    </submittedName>
    <submittedName>
        <fullName evidence="8">Uncharacterized protein LOC107221089 isoform X1</fullName>
    </submittedName>
</protein>
<feature type="signal peptide" evidence="5">
    <location>
        <begin position="1"/>
        <end position="16"/>
    </location>
</feature>
<evidence type="ECO:0000313" key="7">
    <source>
        <dbReference type="Proteomes" id="UP000829291"/>
    </source>
</evidence>
<dbReference type="InterPro" id="IPR029034">
    <property type="entry name" value="Cystine-knot_cytokine"/>
</dbReference>
<dbReference type="GO" id="GO:0005121">
    <property type="term" value="F:Toll binding"/>
    <property type="evidence" value="ECO:0007669"/>
    <property type="project" value="TreeGrafter"/>
</dbReference>
<keyword evidence="1 5" id="KW-0732">Signal</keyword>
<dbReference type="GO" id="GO:0008083">
    <property type="term" value="F:growth factor activity"/>
    <property type="evidence" value="ECO:0007669"/>
    <property type="project" value="TreeGrafter"/>
</dbReference>
<evidence type="ECO:0000313" key="9">
    <source>
        <dbReference type="RefSeq" id="XP_046596890.1"/>
    </source>
</evidence>
<evidence type="ECO:0000256" key="5">
    <source>
        <dbReference type="SAM" id="SignalP"/>
    </source>
</evidence>
<feature type="region of interest" description="Disordered" evidence="4">
    <location>
        <begin position="128"/>
        <end position="185"/>
    </location>
</feature>
<feature type="compositionally biased region" description="Basic residues" evidence="4">
    <location>
        <begin position="218"/>
        <end position="227"/>
    </location>
</feature>
<dbReference type="FunCoup" id="A0A6J0BNQ0">
    <property type="interactions" value="95"/>
</dbReference>
<feature type="compositionally biased region" description="Polar residues" evidence="4">
    <location>
        <begin position="137"/>
        <end position="157"/>
    </location>
</feature>
<organism evidence="7 8">
    <name type="scientific">Neodiprion lecontei</name>
    <name type="common">Redheaded pine sawfly</name>
    <dbReference type="NCBI Taxonomy" id="441921"/>
    <lineage>
        <taxon>Eukaryota</taxon>
        <taxon>Metazoa</taxon>
        <taxon>Ecdysozoa</taxon>
        <taxon>Arthropoda</taxon>
        <taxon>Hexapoda</taxon>
        <taxon>Insecta</taxon>
        <taxon>Pterygota</taxon>
        <taxon>Neoptera</taxon>
        <taxon>Endopterygota</taxon>
        <taxon>Hymenoptera</taxon>
        <taxon>Tenthredinoidea</taxon>
        <taxon>Diprionidae</taxon>
        <taxon>Diprioninae</taxon>
        <taxon>Neodiprion</taxon>
    </lineage>
</organism>
<dbReference type="Gene3D" id="2.10.90.10">
    <property type="entry name" value="Cystine-knot cytokines"/>
    <property type="match status" value="1"/>
</dbReference>
<evidence type="ECO:0000256" key="2">
    <source>
        <dbReference type="ARBA" id="ARBA00023157"/>
    </source>
</evidence>
<dbReference type="RefSeq" id="XP_015515453.1">
    <property type="nucleotide sequence ID" value="XM_015659967.1"/>
</dbReference>
<dbReference type="GeneID" id="107221089"/>
<dbReference type="PANTHER" id="PTHR23199">
    <property type="entry name" value="NEUROTROPHIN 1-RELATED"/>
    <property type="match status" value="1"/>
</dbReference>
<evidence type="ECO:0000256" key="4">
    <source>
        <dbReference type="SAM" id="MobiDB-lite"/>
    </source>
</evidence>
<dbReference type="OrthoDB" id="7933576at2759"/>
<gene>
    <name evidence="8 9" type="primary">LOC107221089</name>
</gene>
<dbReference type="GO" id="GO:0021556">
    <property type="term" value="P:central nervous system formation"/>
    <property type="evidence" value="ECO:0007669"/>
    <property type="project" value="TreeGrafter"/>
</dbReference>
<evidence type="ECO:0000256" key="1">
    <source>
        <dbReference type="ARBA" id="ARBA00022729"/>
    </source>
</evidence>
<dbReference type="CTD" id="38350"/>
<feature type="domain" description="Spaetzle" evidence="6">
    <location>
        <begin position="255"/>
        <end position="351"/>
    </location>
</feature>
<feature type="chain" id="PRO_5026813879" evidence="5">
    <location>
        <begin position="17"/>
        <end position="355"/>
    </location>
</feature>
<dbReference type="GO" id="GO:0045087">
    <property type="term" value="P:innate immune response"/>
    <property type="evidence" value="ECO:0007669"/>
    <property type="project" value="TreeGrafter"/>
</dbReference>
<dbReference type="SUPFAM" id="SSF57501">
    <property type="entry name" value="Cystine-knot cytokines"/>
    <property type="match status" value="1"/>
</dbReference>
<dbReference type="GO" id="GO:0005615">
    <property type="term" value="C:extracellular space"/>
    <property type="evidence" value="ECO:0007669"/>
    <property type="project" value="UniProtKB-ARBA"/>
</dbReference>
<dbReference type="InterPro" id="IPR032104">
    <property type="entry name" value="Spaetzle"/>
</dbReference>
<accession>A0A6J0BNQ0</accession>
<keyword evidence="7" id="KW-1185">Reference proteome</keyword>
<dbReference type="KEGG" id="nlo:107221089"/>
<sequence length="355" mass="40346">MILRLTGVFLTVLVTAANPEPCSEYGCPHPPRHEPFLPALPGHTPRCAKPGQTFCERLDHYPQQLIRFLIDKWSFDYNTLLIDESRDGFNSYRTEPEYHGGYDYQRPEVPQLYPQPLPFLPSQYPFGPPAPIYGPPTNKSQQGYSYPTPSRSPNNPFLQPALGVSHHPLSPHLPQHRHSHQQQESPFLYSQVQALDPLGQPQGWWPDRYTRSNAKSGALRKRPRRSPRVNPLLEFAASKKSRSRRQANASSQATPLCLTNSQFIMPKAALNNRGNWMYVVNLQEQGDKYTQLVKSETCASDTCNGLCTLPTGYTSRCQQQYVQKRLVALEGSGDRLYTDVFWFPHCCTCQITSNN</sequence>
<dbReference type="InterPro" id="IPR052444">
    <property type="entry name" value="Spz/Toll_ligand-like"/>
</dbReference>
<dbReference type="Pfam" id="PF16077">
    <property type="entry name" value="Spaetzle"/>
    <property type="match status" value="1"/>
</dbReference>
<keyword evidence="3" id="KW-0325">Glycoprotein</keyword>
<reference evidence="8" key="1">
    <citation type="submission" date="2025-04" db="UniProtKB">
        <authorList>
            <consortium name="RefSeq"/>
        </authorList>
    </citation>
    <scope>IDENTIFICATION</scope>
    <source>
        <tissue evidence="9">Thorax and Abdomen</tissue>
        <tissue evidence="8">Whole body</tissue>
    </source>
</reference>
<dbReference type="AlphaFoldDB" id="A0A6J0BNQ0"/>
<proteinExistence type="predicted"/>
<evidence type="ECO:0000313" key="8">
    <source>
        <dbReference type="RefSeq" id="XP_015515453.1"/>
    </source>
</evidence>
<name>A0A6J0BNQ0_NEOLC</name>
<dbReference type="RefSeq" id="XP_046596890.1">
    <property type="nucleotide sequence ID" value="XM_046740934.1"/>
</dbReference>
<feature type="region of interest" description="Disordered" evidence="4">
    <location>
        <begin position="200"/>
        <end position="231"/>
    </location>
</feature>
<dbReference type="Proteomes" id="UP000829291">
    <property type="component" value="Chromosome 1"/>
</dbReference>